<name>A0AAV5ER85_ELECO</name>
<comment type="caution">
    <text evidence="2">The sequence shown here is derived from an EMBL/GenBank/DDBJ whole genome shotgun (WGS) entry which is preliminary data.</text>
</comment>
<accession>A0AAV5ER85</accession>
<evidence type="ECO:0000313" key="3">
    <source>
        <dbReference type="Proteomes" id="UP001054889"/>
    </source>
</evidence>
<evidence type="ECO:0000256" key="1">
    <source>
        <dbReference type="SAM" id="Phobius"/>
    </source>
</evidence>
<evidence type="ECO:0000313" key="2">
    <source>
        <dbReference type="EMBL" id="GJN25076.1"/>
    </source>
</evidence>
<dbReference type="EMBL" id="BQKI01000077">
    <property type="protein sequence ID" value="GJN25076.1"/>
    <property type="molecule type" value="Genomic_DNA"/>
</dbReference>
<protein>
    <submittedName>
        <fullName evidence="2">Uncharacterized protein</fullName>
    </submittedName>
</protein>
<organism evidence="2 3">
    <name type="scientific">Eleusine coracana subsp. coracana</name>
    <dbReference type="NCBI Taxonomy" id="191504"/>
    <lineage>
        <taxon>Eukaryota</taxon>
        <taxon>Viridiplantae</taxon>
        <taxon>Streptophyta</taxon>
        <taxon>Embryophyta</taxon>
        <taxon>Tracheophyta</taxon>
        <taxon>Spermatophyta</taxon>
        <taxon>Magnoliopsida</taxon>
        <taxon>Liliopsida</taxon>
        <taxon>Poales</taxon>
        <taxon>Poaceae</taxon>
        <taxon>PACMAD clade</taxon>
        <taxon>Chloridoideae</taxon>
        <taxon>Cynodonteae</taxon>
        <taxon>Eleusininae</taxon>
        <taxon>Eleusine</taxon>
    </lineage>
</organism>
<sequence>MVFLLHILFTALPILVPLYLGAFFGPIYPQKLGTGIHLILEAMISKDYMDIRYSHDIFLLSNRMN</sequence>
<gene>
    <name evidence="2" type="primary">gb12860</name>
    <name evidence="2" type="ORF">PR202_gb12860</name>
</gene>
<keyword evidence="3" id="KW-1185">Reference proteome</keyword>
<reference evidence="2" key="2">
    <citation type="submission" date="2021-12" db="EMBL/GenBank/DDBJ databases">
        <title>Resequencing data analysis of finger millet.</title>
        <authorList>
            <person name="Hatakeyama M."/>
            <person name="Aluri S."/>
            <person name="Balachadran M.T."/>
            <person name="Sivarajan S.R."/>
            <person name="Poveda L."/>
            <person name="Shimizu-Inatsugi R."/>
            <person name="Schlapbach R."/>
            <person name="Sreeman S.M."/>
            <person name="Shimizu K.K."/>
        </authorList>
    </citation>
    <scope>NUCLEOTIDE SEQUENCE</scope>
</reference>
<feature type="transmembrane region" description="Helical" evidence="1">
    <location>
        <begin position="6"/>
        <end position="28"/>
    </location>
</feature>
<dbReference type="AlphaFoldDB" id="A0AAV5ER85"/>
<dbReference type="Proteomes" id="UP001054889">
    <property type="component" value="Unassembled WGS sequence"/>
</dbReference>
<proteinExistence type="predicted"/>
<reference evidence="2" key="1">
    <citation type="journal article" date="2018" name="DNA Res.">
        <title>Multiple hybrid de novo genome assembly of finger millet, an orphan allotetraploid crop.</title>
        <authorList>
            <person name="Hatakeyama M."/>
            <person name="Aluri S."/>
            <person name="Balachadran M.T."/>
            <person name="Sivarajan S.R."/>
            <person name="Patrignani A."/>
            <person name="Gruter S."/>
            <person name="Poveda L."/>
            <person name="Shimizu-Inatsugi R."/>
            <person name="Baeten J."/>
            <person name="Francoijs K.J."/>
            <person name="Nataraja K.N."/>
            <person name="Reddy Y.A.N."/>
            <person name="Phadnis S."/>
            <person name="Ravikumar R.L."/>
            <person name="Schlapbach R."/>
            <person name="Sreeman S.M."/>
            <person name="Shimizu K.K."/>
        </authorList>
    </citation>
    <scope>NUCLEOTIDE SEQUENCE</scope>
</reference>
<keyword evidence="1" id="KW-0472">Membrane</keyword>
<keyword evidence="1" id="KW-1133">Transmembrane helix</keyword>
<keyword evidence="1" id="KW-0812">Transmembrane</keyword>